<organism evidence="7 8">
    <name type="scientific">Oryzias melastigma</name>
    <name type="common">Marine medaka</name>
    <dbReference type="NCBI Taxonomy" id="30732"/>
    <lineage>
        <taxon>Eukaryota</taxon>
        <taxon>Metazoa</taxon>
        <taxon>Chordata</taxon>
        <taxon>Craniata</taxon>
        <taxon>Vertebrata</taxon>
        <taxon>Euteleostomi</taxon>
        <taxon>Actinopterygii</taxon>
        <taxon>Neopterygii</taxon>
        <taxon>Teleostei</taxon>
        <taxon>Neoteleostei</taxon>
        <taxon>Acanthomorphata</taxon>
        <taxon>Ovalentaria</taxon>
        <taxon>Atherinomorphae</taxon>
        <taxon>Beloniformes</taxon>
        <taxon>Adrianichthyidae</taxon>
        <taxon>Oryziinae</taxon>
        <taxon>Oryzias</taxon>
    </lineage>
</organism>
<dbReference type="GO" id="GO:0042771">
    <property type="term" value="P:intrinsic apoptotic signaling pathway in response to DNA damage by p53 class mediator"/>
    <property type="evidence" value="ECO:0007669"/>
    <property type="project" value="TreeGrafter"/>
</dbReference>
<dbReference type="GO" id="GO:0046332">
    <property type="term" value="F:SMAD binding"/>
    <property type="evidence" value="ECO:0007669"/>
    <property type="project" value="TreeGrafter"/>
</dbReference>
<dbReference type="SUPFAM" id="SSF56112">
    <property type="entry name" value="Protein kinase-like (PK-like)"/>
    <property type="match status" value="1"/>
</dbReference>
<keyword evidence="3" id="KW-0547">Nucleotide-binding</keyword>
<dbReference type="GeneTree" id="ENSGT00940000157742"/>
<name>A0A3B3D9T3_ORYME</name>
<evidence type="ECO:0000256" key="3">
    <source>
        <dbReference type="ARBA" id="ARBA00022741"/>
    </source>
</evidence>
<protein>
    <recommendedName>
        <fullName evidence="6">Protein kinase domain-containing protein</fullName>
    </recommendedName>
</protein>
<evidence type="ECO:0000313" key="8">
    <source>
        <dbReference type="Proteomes" id="UP000261560"/>
    </source>
</evidence>
<dbReference type="SMART" id="SM00220">
    <property type="entry name" value="S_TKc"/>
    <property type="match status" value="1"/>
</dbReference>
<accession>A0A3B3D9T3</accession>
<dbReference type="Gene3D" id="1.10.510.10">
    <property type="entry name" value="Transferase(Phosphotransferase) domain 1"/>
    <property type="match status" value="1"/>
</dbReference>
<keyword evidence="4" id="KW-0418">Kinase</keyword>
<dbReference type="InterPro" id="IPR011009">
    <property type="entry name" value="Kinase-like_dom_sf"/>
</dbReference>
<evidence type="ECO:0000256" key="5">
    <source>
        <dbReference type="ARBA" id="ARBA00022840"/>
    </source>
</evidence>
<keyword evidence="8" id="KW-1185">Reference proteome</keyword>
<dbReference type="GO" id="GO:0003713">
    <property type="term" value="F:transcription coactivator activity"/>
    <property type="evidence" value="ECO:0007669"/>
    <property type="project" value="TreeGrafter"/>
</dbReference>
<evidence type="ECO:0000313" key="7">
    <source>
        <dbReference type="Ensembl" id="ENSOMEP00000026872.1"/>
    </source>
</evidence>
<dbReference type="Pfam" id="PF00069">
    <property type="entry name" value="Pkinase"/>
    <property type="match status" value="1"/>
</dbReference>
<dbReference type="PROSITE" id="PS50011">
    <property type="entry name" value="PROTEIN_KINASE_DOM"/>
    <property type="match status" value="1"/>
</dbReference>
<dbReference type="GO" id="GO:0003714">
    <property type="term" value="F:transcription corepressor activity"/>
    <property type="evidence" value="ECO:0007669"/>
    <property type="project" value="TreeGrafter"/>
</dbReference>
<dbReference type="OMA" id="MEERHCA"/>
<reference evidence="7" key="2">
    <citation type="submission" date="2025-09" db="UniProtKB">
        <authorList>
            <consortium name="Ensembl"/>
        </authorList>
    </citation>
    <scope>IDENTIFICATION</scope>
</reference>
<dbReference type="PANTHER" id="PTHR24058">
    <property type="entry name" value="DUAL SPECIFICITY PROTEIN KINASE"/>
    <property type="match status" value="1"/>
</dbReference>
<reference evidence="7" key="1">
    <citation type="submission" date="2025-08" db="UniProtKB">
        <authorList>
            <consortium name="Ensembl"/>
        </authorList>
    </citation>
    <scope>IDENTIFICATION</scope>
</reference>
<keyword evidence="2" id="KW-0808">Transferase</keyword>
<dbReference type="GO" id="GO:0004713">
    <property type="term" value="F:protein tyrosine kinase activity"/>
    <property type="evidence" value="ECO:0007669"/>
    <property type="project" value="TreeGrafter"/>
</dbReference>
<dbReference type="InterPro" id="IPR000719">
    <property type="entry name" value="Prot_kinase_dom"/>
</dbReference>
<dbReference type="InterPro" id="IPR050494">
    <property type="entry name" value="Ser_Thr_dual-spec_kinase"/>
</dbReference>
<dbReference type="Ensembl" id="ENSOMET00000003439.1">
    <property type="protein sequence ID" value="ENSOMEP00000026872.1"/>
    <property type="gene ID" value="ENSOMEG00000008973.1"/>
</dbReference>
<dbReference type="GO" id="GO:0016605">
    <property type="term" value="C:PML body"/>
    <property type="evidence" value="ECO:0007669"/>
    <property type="project" value="TreeGrafter"/>
</dbReference>
<dbReference type="GO" id="GO:0005524">
    <property type="term" value="F:ATP binding"/>
    <property type="evidence" value="ECO:0007669"/>
    <property type="project" value="UniProtKB-KW"/>
</dbReference>
<dbReference type="STRING" id="30732.ENSOMEP00000026872"/>
<dbReference type="GO" id="GO:0045944">
    <property type="term" value="P:positive regulation of transcription by RNA polymerase II"/>
    <property type="evidence" value="ECO:0007669"/>
    <property type="project" value="TreeGrafter"/>
</dbReference>
<dbReference type="AlphaFoldDB" id="A0A3B3D9T3"/>
<sequence>IKLDNIMMVNQDSAPYKIKLIDFGMAMDSWDMELGTALQIVPFRAPEVSLGLPLGVSADMWAIGMVLASLYFGRLPFTYDEEYDTLRCVVKWLGLPQETLLNKGLFSRDFFTFDKDCSQPGWRMNSPDEYSEITREAVRRLNNIPDLEEMKNIHKKMYDLFDDDDHRAFLNLLKNMLDLDPRQRITPSQALDHDFITMRHLSDSGHQGGKKNKQKMFF</sequence>
<dbReference type="GO" id="GO:0004674">
    <property type="term" value="F:protein serine/threonine kinase activity"/>
    <property type="evidence" value="ECO:0007669"/>
    <property type="project" value="UniProtKB-KW"/>
</dbReference>
<keyword evidence="1" id="KW-0723">Serine/threonine-protein kinase</keyword>
<dbReference type="PaxDb" id="30732-ENSOMEP00000026872"/>
<evidence type="ECO:0000259" key="6">
    <source>
        <dbReference type="PROSITE" id="PS50011"/>
    </source>
</evidence>
<feature type="domain" description="Protein kinase" evidence="6">
    <location>
        <begin position="1"/>
        <end position="196"/>
    </location>
</feature>
<dbReference type="GO" id="GO:0007224">
    <property type="term" value="P:smoothened signaling pathway"/>
    <property type="evidence" value="ECO:0007669"/>
    <property type="project" value="TreeGrafter"/>
</dbReference>
<proteinExistence type="predicted"/>
<evidence type="ECO:0000256" key="4">
    <source>
        <dbReference type="ARBA" id="ARBA00022777"/>
    </source>
</evidence>
<dbReference type="GO" id="GO:0005737">
    <property type="term" value="C:cytoplasm"/>
    <property type="evidence" value="ECO:0007669"/>
    <property type="project" value="TreeGrafter"/>
</dbReference>
<dbReference type="Proteomes" id="UP000261560">
    <property type="component" value="Unplaced"/>
</dbReference>
<keyword evidence="5" id="KW-0067">ATP-binding</keyword>
<dbReference type="PANTHER" id="PTHR24058:SF53">
    <property type="entry name" value="HOMEODOMAIN-INTERACTING PROTEIN KINASE 2"/>
    <property type="match status" value="1"/>
</dbReference>
<evidence type="ECO:0000256" key="1">
    <source>
        <dbReference type="ARBA" id="ARBA00022527"/>
    </source>
</evidence>
<evidence type="ECO:0000256" key="2">
    <source>
        <dbReference type="ARBA" id="ARBA00022679"/>
    </source>
</evidence>